<dbReference type="GO" id="GO:0080008">
    <property type="term" value="C:Cul4-RING E3 ubiquitin ligase complex"/>
    <property type="evidence" value="ECO:0007669"/>
    <property type="project" value="TreeGrafter"/>
</dbReference>
<dbReference type="GO" id="GO:0005737">
    <property type="term" value="C:cytoplasm"/>
    <property type="evidence" value="ECO:0007669"/>
    <property type="project" value="TreeGrafter"/>
</dbReference>
<dbReference type="InterPro" id="IPR036322">
    <property type="entry name" value="WD40_repeat_dom_sf"/>
</dbReference>
<dbReference type="SMART" id="SM00320">
    <property type="entry name" value="WD40"/>
    <property type="match status" value="2"/>
</dbReference>
<reference evidence="4" key="1">
    <citation type="journal article" date="2016" name="Proc. Natl. Acad. Sci. U.S.A.">
        <title>Lipid metabolic changes in an early divergent fungus govern the establishment of a mutualistic symbiosis with endobacteria.</title>
        <authorList>
            <person name="Lastovetsky O.A."/>
            <person name="Gaspar M.L."/>
            <person name="Mondo S.J."/>
            <person name="LaButti K.M."/>
            <person name="Sandor L."/>
            <person name="Grigoriev I.V."/>
            <person name="Henry S.A."/>
            <person name="Pawlowska T.E."/>
        </authorList>
    </citation>
    <scope>NUCLEOTIDE SEQUENCE [LARGE SCALE GENOMIC DNA]</scope>
    <source>
        <strain evidence="4">ATCC 52814</strain>
    </source>
</reference>
<keyword evidence="2" id="KW-0677">Repeat</keyword>
<keyword evidence="1 3" id="KW-0853">WD repeat</keyword>
<name>A0A1X0R8Y0_RHIZD</name>
<organism evidence="4">
    <name type="scientific">Rhizopus microsporus var. microsporus</name>
    <dbReference type="NCBI Taxonomy" id="86635"/>
    <lineage>
        <taxon>Eukaryota</taxon>
        <taxon>Fungi</taxon>
        <taxon>Fungi incertae sedis</taxon>
        <taxon>Mucoromycota</taxon>
        <taxon>Mucoromycotina</taxon>
        <taxon>Mucoromycetes</taxon>
        <taxon>Mucorales</taxon>
        <taxon>Mucorineae</taxon>
        <taxon>Rhizopodaceae</taxon>
        <taxon>Rhizopus</taxon>
    </lineage>
</organism>
<dbReference type="InterPro" id="IPR001680">
    <property type="entry name" value="WD40_rpt"/>
</dbReference>
<dbReference type="OrthoDB" id="2414538at2759"/>
<dbReference type="InterPro" id="IPR045151">
    <property type="entry name" value="DCAF8"/>
</dbReference>
<evidence type="ECO:0000256" key="1">
    <source>
        <dbReference type="ARBA" id="ARBA00022574"/>
    </source>
</evidence>
<dbReference type="PANTHER" id="PTHR15574:SF40">
    <property type="entry name" value="WD AND TETRATRICOPEPTIDE REPEATS PROTEIN 1"/>
    <property type="match status" value="1"/>
</dbReference>
<dbReference type="Pfam" id="PF00400">
    <property type="entry name" value="WD40"/>
    <property type="match status" value="1"/>
</dbReference>
<gene>
    <name evidence="4" type="ORF">BCV72DRAFT_89196</name>
</gene>
<evidence type="ECO:0000256" key="2">
    <source>
        <dbReference type="ARBA" id="ARBA00022737"/>
    </source>
</evidence>
<evidence type="ECO:0000256" key="3">
    <source>
        <dbReference type="PROSITE-ProRule" id="PRU00221"/>
    </source>
</evidence>
<dbReference type="VEuPathDB" id="FungiDB:BCV72DRAFT_89196"/>
<dbReference type="PANTHER" id="PTHR15574">
    <property type="entry name" value="WD REPEAT DOMAIN-CONTAINING FAMILY"/>
    <property type="match status" value="1"/>
</dbReference>
<accession>A0A1X0R8Y0</accession>
<dbReference type="GO" id="GO:0045717">
    <property type="term" value="P:negative regulation of fatty acid biosynthetic process"/>
    <property type="evidence" value="ECO:0007669"/>
    <property type="project" value="TreeGrafter"/>
</dbReference>
<evidence type="ECO:0000313" key="4">
    <source>
        <dbReference type="EMBL" id="ORE08472.1"/>
    </source>
</evidence>
<dbReference type="PROSITE" id="PS50294">
    <property type="entry name" value="WD_REPEATS_REGION"/>
    <property type="match status" value="1"/>
</dbReference>
<proteinExistence type="predicted"/>
<dbReference type="Proteomes" id="UP000242414">
    <property type="component" value="Unassembled WGS sequence"/>
</dbReference>
<dbReference type="EMBL" id="KV921888">
    <property type="protein sequence ID" value="ORE08472.1"/>
    <property type="molecule type" value="Genomic_DNA"/>
</dbReference>
<dbReference type="AlphaFoldDB" id="A0A1X0R8Y0"/>
<dbReference type="PROSITE" id="PS50082">
    <property type="entry name" value="WD_REPEATS_2"/>
    <property type="match status" value="1"/>
</dbReference>
<dbReference type="InterPro" id="IPR015943">
    <property type="entry name" value="WD40/YVTN_repeat-like_dom_sf"/>
</dbReference>
<feature type="repeat" description="WD" evidence="3">
    <location>
        <begin position="49"/>
        <end position="81"/>
    </location>
</feature>
<dbReference type="Gene3D" id="2.130.10.10">
    <property type="entry name" value="YVTN repeat-like/Quinoprotein amine dehydrogenase"/>
    <property type="match status" value="1"/>
</dbReference>
<sequence>MKDSLYQNLRERRCSGGNTALMNRYKRRLTNSAYSDNSVMSQLTIEKTLEGHAGCINTLDWSSSGEFLLSGSDDTRLNIYNAYNNFSLQCSIQSGHSANIFSAYFMPNTSDRIIISGAGDSEIKFDDWLSLRITPMNF</sequence>
<dbReference type="SUPFAM" id="SSF50978">
    <property type="entry name" value="WD40 repeat-like"/>
    <property type="match status" value="1"/>
</dbReference>
<protein>
    <submittedName>
        <fullName evidence="4">Uncharacterized protein</fullName>
    </submittedName>
</protein>